<dbReference type="InterPro" id="IPR004199">
    <property type="entry name" value="B-gal_small/dom_5"/>
</dbReference>
<dbReference type="InterPro" id="IPR014718">
    <property type="entry name" value="GH-type_carb-bd"/>
</dbReference>
<dbReference type="Pfam" id="PF02837">
    <property type="entry name" value="Glyco_hydro_2_N"/>
    <property type="match status" value="1"/>
</dbReference>
<dbReference type="GO" id="GO:0005990">
    <property type="term" value="P:lactose catabolic process"/>
    <property type="evidence" value="ECO:0007669"/>
    <property type="project" value="TreeGrafter"/>
</dbReference>
<dbReference type="InterPro" id="IPR008979">
    <property type="entry name" value="Galactose-bd-like_sf"/>
</dbReference>
<evidence type="ECO:0000313" key="8">
    <source>
        <dbReference type="EMBL" id="RYQ21810.1"/>
    </source>
</evidence>
<evidence type="ECO:0000256" key="5">
    <source>
        <dbReference type="ARBA" id="ARBA00023295"/>
    </source>
</evidence>
<evidence type="ECO:0000256" key="3">
    <source>
        <dbReference type="ARBA" id="ARBA00012756"/>
    </source>
</evidence>
<dbReference type="PRINTS" id="PR00132">
    <property type="entry name" value="GLHYDRLASE2"/>
</dbReference>
<evidence type="ECO:0000259" key="7">
    <source>
        <dbReference type="SMART" id="SM01038"/>
    </source>
</evidence>
<evidence type="ECO:0000256" key="2">
    <source>
        <dbReference type="ARBA" id="ARBA00007401"/>
    </source>
</evidence>
<dbReference type="PANTHER" id="PTHR46323">
    <property type="entry name" value="BETA-GALACTOSIDASE"/>
    <property type="match status" value="1"/>
</dbReference>
<evidence type="ECO:0000256" key="1">
    <source>
        <dbReference type="ARBA" id="ARBA00001412"/>
    </source>
</evidence>
<dbReference type="GO" id="GO:0009341">
    <property type="term" value="C:beta-galactosidase complex"/>
    <property type="evidence" value="ECO:0007669"/>
    <property type="project" value="InterPro"/>
</dbReference>
<dbReference type="InterPro" id="IPR006104">
    <property type="entry name" value="Glyco_hydro_2_N"/>
</dbReference>
<feature type="domain" description="Beta galactosidase small chain/" evidence="7">
    <location>
        <begin position="827"/>
        <end position="1124"/>
    </location>
</feature>
<keyword evidence="5" id="KW-0326">Glycosidase</keyword>
<dbReference type="SUPFAM" id="SSF74650">
    <property type="entry name" value="Galactose mutarotase-like"/>
    <property type="match status" value="1"/>
</dbReference>
<evidence type="ECO:0000256" key="4">
    <source>
        <dbReference type="ARBA" id="ARBA00022801"/>
    </source>
</evidence>
<dbReference type="InterPro" id="IPR011013">
    <property type="entry name" value="Gal_mutarotase_sf_dom"/>
</dbReference>
<dbReference type="InterPro" id="IPR036156">
    <property type="entry name" value="Beta-gal/glucu_dom_sf"/>
</dbReference>
<sequence>MFIPRYYEDLNTLHVGCEPNRSYFIPASRPTDTTLDNRLDSDRLQLLSGDWQFRYYGSIHNLDAEVAAADAAYAPRFFDMDFDAGADYATLPVPSVWQMHGYDHNQYTNTRYPFPLDPPYVPADNPCAVYRRTFDYTPSESAPRAYLNFEGVDSCFYVWLNGEFIGYSQVSHSTSEFDVTEHIAPGENTLVVLVLKWCDGSYLEDQDKLRMSGIFRDVYLLTRPERMIRDYFVHTNVEYGPDDEPIRARISIDFARGGSGLPGRIDVTVLSAEGEPVAHARAVPAARMLDERADDGSFPAHAQARLTVDTPRLWNPERPTCYRLVIETPDEAITQLLTISDLRAVAHDGVQRVVELNRKPIVIHGMNRHDSDPRTGYTISVGQFMEDLLLMKQHNVNGVRTSHYPNAPHFYDAFEQLGFLVIDEADLEAHGANDAYHPTSGVPQEDWKRAAQLWNERIADNEDFAPAIIDRVQRCVERDKNHGCVLFWSMGNEGAFGVGFERALAWTKRYDSSRLTHYESARYVEPNGHDSHEYGNLDVHSRMYPSIEEIDAYFDDGPVSAAANPDGALGENGLAAGGEIKPYVMCEFCHAMGNGPGDLEDYFQAIQRHPGLVGGYVWEWCDHAVDAGRTPQGRREYLYGGDFGDYPNDGNFCVDGMVSPDRTPHSGLDEFKNVFRPARVEDFTLTGGDSPDASVTLRNHLDFTPLGAEVMLMWELYVDGVMQAYRLCDDEPTQRAMMIAPHDAGRVPLIGLPPLVRDGKVTLVLRYVTREARWGMDPLFELGFDEVAVPVAGDAHNQWVRQQHEEMLAGDERGDTIRVQRIGASIVLTGVDWRYVLDTRTGLFRELSYRNHQLLTEPMSLSIWRAPTDNDRTMREEWERAQYHHASARAYSVSARAVASSGIAQADAEPRESDGQGANMSINAVELRCAMAVVAPVVQPIARMRTTWTVHADGSIALQMDVERDTEFPFLPRFGIRMMLPRAMRNVVYCGYGPGESYVDKHRACWHGMFEGTPPTLGEHEIRPQENGNRHDCDWASVAGDGVALMVLRGDGVQPAHAFDFQAIDYTAAEMTRASHDFDLEPADATIVSVDYMQSGIGSNSCGPELLPQYRLDAPEFRFAVTLRPQSA</sequence>
<dbReference type="Proteomes" id="UP000294221">
    <property type="component" value="Unassembled WGS sequence"/>
</dbReference>
<dbReference type="GO" id="GO:0030246">
    <property type="term" value="F:carbohydrate binding"/>
    <property type="evidence" value="ECO:0007669"/>
    <property type="project" value="InterPro"/>
</dbReference>
<accession>A0A4Q5AB74</accession>
<dbReference type="InterPro" id="IPR006103">
    <property type="entry name" value="Glyco_hydro_2_cat"/>
</dbReference>
<dbReference type="InterPro" id="IPR017853">
    <property type="entry name" value="GH"/>
</dbReference>
<dbReference type="AlphaFoldDB" id="A0A4Q5AB74"/>
<dbReference type="EMBL" id="RYUN01000006">
    <property type="protein sequence ID" value="RYQ21810.1"/>
    <property type="molecule type" value="Genomic_DNA"/>
</dbReference>
<evidence type="ECO:0000256" key="6">
    <source>
        <dbReference type="ARBA" id="ARBA00032230"/>
    </source>
</evidence>
<dbReference type="InterPro" id="IPR006102">
    <property type="entry name" value="Ig-like_GH2"/>
</dbReference>
<dbReference type="Pfam" id="PF00703">
    <property type="entry name" value="Glyco_hydro_2"/>
    <property type="match status" value="1"/>
</dbReference>
<proteinExistence type="inferred from homology"/>
<organism evidence="8 9">
    <name type="scientific">Bifidobacterium pseudolongum subsp. pseudolongum</name>
    <dbReference type="NCBI Taxonomy" id="31954"/>
    <lineage>
        <taxon>Bacteria</taxon>
        <taxon>Bacillati</taxon>
        <taxon>Actinomycetota</taxon>
        <taxon>Actinomycetes</taxon>
        <taxon>Bifidobacteriales</taxon>
        <taxon>Bifidobacteriaceae</taxon>
        <taxon>Bifidobacterium</taxon>
    </lineage>
</organism>
<dbReference type="Gene3D" id="2.70.98.10">
    <property type="match status" value="1"/>
</dbReference>
<dbReference type="PANTHER" id="PTHR46323:SF2">
    <property type="entry name" value="BETA-GALACTOSIDASE"/>
    <property type="match status" value="1"/>
</dbReference>
<comment type="caution">
    <text evidence="8">The sequence shown here is derived from an EMBL/GenBank/DDBJ whole genome shotgun (WGS) entry which is preliminary data.</text>
</comment>
<dbReference type="SUPFAM" id="SSF49303">
    <property type="entry name" value="beta-Galactosidase/glucuronidase domain"/>
    <property type="match status" value="1"/>
</dbReference>
<dbReference type="Gene3D" id="3.20.20.80">
    <property type="entry name" value="Glycosidases"/>
    <property type="match status" value="1"/>
</dbReference>
<dbReference type="SUPFAM" id="SSF51445">
    <property type="entry name" value="(Trans)glycosidases"/>
    <property type="match status" value="1"/>
</dbReference>
<dbReference type="Gene3D" id="2.60.40.10">
    <property type="entry name" value="Immunoglobulins"/>
    <property type="match status" value="1"/>
</dbReference>
<dbReference type="EC" id="3.2.1.23" evidence="3"/>
<dbReference type="Pfam" id="PF02836">
    <property type="entry name" value="Glyco_hydro_2_C"/>
    <property type="match status" value="1"/>
</dbReference>
<evidence type="ECO:0000313" key="9">
    <source>
        <dbReference type="Proteomes" id="UP000294221"/>
    </source>
</evidence>
<name>A0A4Q5AB74_9BIFI</name>
<dbReference type="InterPro" id="IPR013783">
    <property type="entry name" value="Ig-like_fold"/>
</dbReference>
<comment type="catalytic activity">
    <reaction evidence="1">
        <text>Hydrolysis of terminal non-reducing beta-D-galactose residues in beta-D-galactosides.</text>
        <dbReference type="EC" id="3.2.1.23"/>
    </reaction>
</comment>
<dbReference type="Gene3D" id="2.60.120.260">
    <property type="entry name" value="Galactose-binding domain-like"/>
    <property type="match status" value="1"/>
</dbReference>
<dbReference type="SUPFAM" id="SSF49785">
    <property type="entry name" value="Galactose-binding domain-like"/>
    <property type="match status" value="1"/>
</dbReference>
<protein>
    <recommendedName>
        <fullName evidence="3">beta-galactosidase</fullName>
        <ecNumber evidence="3">3.2.1.23</ecNumber>
    </recommendedName>
    <alternativeName>
        <fullName evidence="6">Lactase</fullName>
    </alternativeName>
</protein>
<dbReference type="InterPro" id="IPR050347">
    <property type="entry name" value="Bact_Beta-galactosidase"/>
</dbReference>
<reference evidence="8 9" key="1">
    <citation type="submission" date="2018-12" db="EMBL/GenBank/DDBJ databases">
        <title>Unveiling genomic diversity among members of the Bifidobacterium pseudolongum species, a widely distributed gut commensal of the animal kingdom.</title>
        <authorList>
            <person name="Lugli G.A."/>
            <person name="Duranti S."/>
            <person name="Albert K."/>
            <person name="Mancabelli L."/>
            <person name="Napoli S."/>
            <person name="Viappiani A."/>
            <person name="Anzalone R."/>
            <person name="Longhi G."/>
            <person name="Milani C."/>
            <person name="Turroni F."/>
            <person name="Alessandri G."/>
            <person name="Sela D.A."/>
            <person name="Van Sinderen D."/>
            <person name="Ventura M."/>
        </authorList>
    </citation>
    <scope>NUCLEOTIDE SEQUENCE [LARGE SCALE GENOMIC DNA]</scope>
    <source>
        <strain evidence="8 9">2054B</strain>
    </source>
</reference>
<dbReference type="InterPro" id="IPR006101">
    <property type="entry name" value="Glyco_hydro_2"/>
</dbReference>
<comment type="similarity">
    <text evidence="2">Belongs to the glycosyl hydrolase 2 family.</text>
</comment>
<dbReference type="Pfam" id="PF02929">
    <property type="entry name" value="Bgal_small_N"/>
    <property type="match status" value="1"/>
</dbReference>
<dbReference type="SMART" id="SM01038">
    <property type="entry name" value="Bgal_small_N"/>
    <property type="match status" value="1"/>
</dbReference>
<gene>
    <name evidence="8" type="ORF">PG2054B_0292</name>
</gene>
<keyword evidence="4" id="KW-0378">Hydrolase</keyword>
<dbReference type="GO" id="GO:0004565">
    <property type="term" value="F:beta-galactosidase activity"/>
    <property type="evidence" value="ECO:0007669"/>
    <property type="project" value="UniProtKB-EC"/>
</dbReference>